<reference evidence="2 3" key="1">
    <citation type="submission" date="2019-02" db="EMBL/GenBank/DDBJ databases">
        <title>Deep-cultivation of Planctomycetes and their phenomic and genomic characterization uncovers novel biology.</title>
        <authorList>
            <person name="Wiegand S."/>
            <person name="Jogler M."/>
            <person name="Boedeker C."/>
            <person name="Pinto D."/>
            <person name="Vollmers J."/>
            <person name="Rivas-Marin E."/>
            <person name="Kohn T."/>
            <person name="Peeters S.H."/>
            <person name="Heuer A."/>
            <person name="Rast P."/>
            <person name="Oberbeckmann S."/>
            <person name="Bunk B."/>
            <person name="Jeske O."/>
            <person name="Meyerdierks A."/>
            <person name="Storesund J.E."/>
            <person name="Kallscheuer N."/>
            <person name="Luecker S."/>
            <person name="Lage O.M."/>
            <person name="Pohl T."/>
            <person name="Merkel B.J."/>
            <person name="Hornburger P."/>
            <person name="Mueller R.-W."/>
            <person name="Bruemmer F."/>
            <person name="Labrenz M."/>
            <person name="Spormann A.M."/>
            <person name="Op Den Camp H."/>
            <person name="Overmann J."/>
            <person name="Amann R."/>
            <person name="Jetten M.S.M."/>
            <person name="Mascher T."/>
            <person name="Medema M.H."/>
            <person name="Devos D.P."/>
            <person name="Kaster A.-K."/>
            <person name="Ovreas L."/>
            <person name="Rohde M."/>
            <person name="Galperin M.Y."/>
            <person name="Jogler C."/>
        </authorList>
    </citation>
    <scope>NUCLEOTIDE SEQUENCE [LARGE SCALE GENOMIC DNA]</scope>
    <source>
        <strain evidence="2 3">Poly59</strain>
    </source>
</reference>
<gene>
    <name evidence="2" type="ORF">Poly59_14280</name>
</gene>
<organism evidence="2 3">
    <name type="scientific">Rubripirellula reticaptiva</name>
    <dbReference type="NCBI Taxonomy" id="2528013"/>
    <lineage>
        <taxon>Bacteria</taxon>
        <taxon>Pseudomonadati</taxon>
        <taxon>Planctomycetota</taxon>
        <taxon>Planctomycetia</taxon>
        <taxon>Pirellulales</taxon>
        <taxon>Pirellulaceae</taxon>
        <taxon>Rubripirellula</taxon>
    </lineage>
</organism>
<sequence>MPSLRFEINKEGKLDDHQQPRRHLGDQNRKFEIFADGRIVSVTELEFAIDDTDSSANAMFFVMVKGLADEQAGPVEVFVKVVVDGKSIGKRPISALLENVS</sequence>
<name>A0A5C6F1K0_9BACT</name>
<evidence type="ECO:0000256" key="1">
    <source>
        <dbReference type="SAM" id="MobiDB-lite"/>
    </source>
</evidence>
<feature type="compositionally biased region" description="Basic and acidic residues" evidence="1">
    <location>
        <begin position="7"/>
        <end position="22"/>
    </location>
</feature>
<dbReference type="Proteomes" id="UP000317977">
    <property type="component" value="Unassembled WGS sequence"/>
</dbReference>
<comment type="caution">
    <text evidence="2">The sequence shown here is derived from an EMBL/GenBank/DDBJ whole genome shotgun (WGS) entry which is preliminary data.</text>
</comment>
<dbReference type="AlphaFoldDB" id="A0A5C6F1K0"/>
<evidence type="ECO:0000313" key="3">
    <source>
        <dbReference type="Proteomes" id="UP000317977"/>
    </source>
</evidence>
<keyword evidence="3" id="KW-1185">Reference proteome</keyword>
<evidence type="ECO:0000313" key="2">
    <source>
        <dbReference type="EMBL" id="TWU55132.1"/>
    </source>
</evidence>
<feature type="region of interest" description="Disordered" evidence="1">
    <location>
        <begin position="1"/>
        <end position="22"/>
    </location>
</feature>
<accession>A0A5C6F1K0</accession>
<proteinExistence type="predicted"/>
<protein>
    <submittedName>
        <fullName evidence="2">Uncharacterized protein</fullName>
    </submittedName>
</protein>
<dbReference type="EMBL" id="SJPX01000002">
    <property type="protein sequence ID" value="TWU55132.1"/>
    <property type="molecule type" value="Genomic_DNA"/>
</dbReference>